<dbReference type="RefSeq" id="WP_408157516.1">
    <property type="nucleotide sequence ID" value="NZ_JAQQFM010000004.1"/>
</dbReference>
<keyword evidence="2" id="KW-1185">Reference proteome</keyword>
<gene>
    <name evidence="1" type="ORF">PQR62_10320</name>
</gene>
<name>A0ABW9AB85_9BURK</name>
<protein>
    <submittedName>
        <fullName evidence="1">Uncharacterized protein</fullName>
    </submittedName>
</protein>
<reference evidence="1 2" key="1">
    <citation type="journal article" date="2024" name="Chem. Sci.">
        <title>Discovery of megapolipeptins by genome mining of a Burkholderiales bacteria collection.</title>
        <authorList>
            <person name="Paulo B.S."/>
            <person name="Recchia M.J.J."/>
            <person name="Lee S."/>
            <person name="Fergusson C.H."/>
            <person name="Romanowski S.B."/>
            <person name="Hernandez A."/>
            <person name="Krull N."/>
            <person name="Liu D.Y."/>
            <person name="Cavanagh H."/>
            <person name="Bos A."/>
            <person name="Gray C.A."/>
            <person name="Murphy B.T."/>
            <person name="Linington R.G."/>
            <person name="Eustaquio A.S."/>
        </authorList>
    </citation>
    <scope>NUCLEOTIDE SEQUENCE [LARGE SCALE GENOMIC DNA]</scope>
    <source>
        <strain evidence="1 2">RL21-008-BIB-A</strain>
    </source>
</reference>
<dbReference type="Proteomes" id="UP001629246">
    <property type="component" value="Unassembled WGS sequence"/>
</dbReference>
<organism evidence="1 2">
    <name type="scientific">Herbaspirillum lusitanum</name>
    <dbReference type="NCBI Taxonomy" id="213312"/>
    <lineage>
        <taxon>Bacteria</taxon>
        <taxon>Pseudomonadati</taxon>
        <taxon>Pseudomonadota</taxon>
        <taxon>Betaproteobacteria</taxon>
        <taxon>Burkholderiales</taxon>
        <taxon>Oxalobacteraceae</taxon>
        <taxon>Herbaspirillum</taxon>
    </lineage>
</organism>
<proteinExistence type="predicted"/>
<comment type="caution">
    <text evidence="1">The sequence shown here is derived from an EMBL/GenBank/DDBJ whole genome shotgun (WGS) entry which is preliminary data.</text>
</comment>
<accession>A0ABW9AB85</accession>
<evidence type="ECO:0000313" key="2">
    <source>
        <dbReference type="Proteomes" id="UP001629246"/>
    </source>
</evidence>
<sequence length="63" mass="6821">MATDADADTFIRLAFHVFARKLAAAIAHAGDLLLVDTATAFICRQRFVTKLKSCWAGLAIALK</sequence>
<dbReference type="EMBL" id="JAQQFM010000004">
    <property type="protein sequence ID" value="MFL9924662.1"/>
    <property type="molecule type" value="Genomic_DNA"/>
</dbReference>
<evidence type="ECO:0000313" key="1">
    <source>
        <dbReference type="EMBL" id="MFL9924662.1"/>
    </source>
</evidence>